<evidence type="ECO:0000256" key="3">
    <source>
        <dbReference type="ARBA" id="ARBA00022741"/>
    </source>
</evidence>
<dbReference type="InterPro" id="IPR011527">
    <property type="entry name" value="ABC1_TM_dom"/>
</dbReference>
<feature type="transmembrane region" description="Helical" evidence="7">
    <location>
        <begin position="147"/>
        <end position="170"/>
    </location>
</feature>
<evidence type="ECO:0000256" key="5">
    <source>
        <dbReference type="ARBA" id="ARBA00022989"/>
    </source>
</evidence>
<dbReference type="GO" id="GO:0005886">
    <property type="term" value="C:plasma membrane"/>
    <property type="evidence" value="ECO:0007669"/>
    <property type="project" value="UniProtKB-SubCell"/>
</dbReference>
<dbReference type="EMBL" id="FOHK01000015">
    <property type="protein sequence ID" value="SET80980.1"/>
    <property type="molecule type" value="Genomic_DNA"/>
</dbReference>
<name>A0A1I0HD99_THASX</name>
<evidence type="ECO:0000256" key="7">
    <source>
        <dbReference type="SAM" id="Phobius"/>
    </source>
</evidence>
<feature type="transmembrane region" description="Helical" evidence="7">
    <location>
        <begin position="182"/>
        <end position="199"/>
    </location>
</feature>
<organism evidence="10 11">
    <name type="scientific">Thalassotalea agarivorans</name>
    <name type="common">Thalassomonas agarivorans</name>
    <dbReference type="NCBI Taxonomy" id="349064"/>
    <lineage>
        <taxon>Bacteria</taxon>
        <taxon>Pseudomonadati</taxon>
        <taxon>Pseudomonadota</taxon>
        <taxon>Gammaproteobacteria</taxon>
        <taxon>Alteromonadales</taxon>
        <taxon>Colwelliaceae</taxon>
        <taxon>Thalassotalea</taxon>
    </lineage>
</organism>
<dbReference type="RefSeq" id="WP_093331666.1">
    <property type="nucleotide sequence ID" value="NZ_AP027363.1"/>
</dbReference>
<comment type="subcellular location">
    <subcellularLocation>
        <location evidence="1">Cell membrane</location>
        <topology evidence="1">Multi-pass membrane protein</topology>
    </subcellularLocation>
</comment>
<dbReference type="InterPro" id="IPR003593">
    <property type="entry name" value="AAA+_ATPase"/>
</dbReference>
<accession>A0A1I0HD99</accession>
<keyword evidence="5 7" id="KW-1133">Transmembrane helix</keyword>
<dbReference type="Pfam" id="PF00005">
    <property type="entry name" value="ABC_tran"/>
    <property type="match status" value="1"/>
</dbReference>
<evidence type="ECO:0000313" key="11">
    <source>
        <dbReference type="Proteomes" id="UP000199308"/>
    </source>
</evidence>
<dbReference type="Proteomes" id="UP000199308">
    <property type="component" value="Unassembled WGS sequence"/>
</dbReference>
<dbReference type="InterPro" id="IPR017750">
    <property type="entry name" value="ATPase_T1SS"/>
</dbReference>
<dbReference type="SUPFAM" id="SSF90123">
    <property type="entry name" value="ABC transporter transmembrane region"/>
    <property type="match status" value="1"/>
</dbReference>
<evidence type="ECO:0000256" key="6">
    <source>
        <dbReference type="ARBA" id="ARBA00023136"/>
    </source>
</evidence>
<dbReference type="GO" id="GO:0015421">
    <property type="term" value="F:ABC-type oligopeptide transporter activity"/>
    <property type="evidence" value="ECO:0007669"/>
    <property type="project" value="TreeGrafter"/>
</dbReference>
<evidence type="ECO:0000256" key="2">
    <source>
        <dbReference type="ARBA" id="ARBA00022692"/>
    </source>
</evidence>
<dbReference type="Pfam" id="PF00664">
    <property type="entry name" value="ABC_membrane"/>
    <property type="match status" value="1"/>
</dbReference>
<evidence type="ECO:0000313" key="10">
    <source>
        <dbReference type="EMBL" id="SET80980.1"/>
    </source>
</evidence>
<evidence type="ECO:0000259" key="8">
    <source>
        <dbReference type="PROSITE" id="PS50893"/>
    </source>
</evidence>
<dbReference type="STRING" id="349064.SAMN05660429_02744"/>
<dbReference type="GO" id="GO:0005524">
    <property type="term" value="F:ATP binding"/>
    <property type="evidence" value="ECO:0007669"/>
    <property type="project" value="UniProtKB-KW"/>
</dbReference>
<protein>
    <submittedName>
        <fullName evidence="10">ATP-binding cassette, subfamily C, LapB</fullName>
    </submittedName>
</protein>
<dbReference type="Gene3D" id="1.20.1560.10">
    <property type="entry name" value="ABC transporter type 1, transmembrane domain"/>
    <property type="match status" value="1"/>
</dbReference>
<proteinExistence type="predicted"/>
<reference evidence="10 11" key="1">
    <citation type="submission" date="2016-10" db="EMBL/GenBank/DDBJ databases">
        <authorList>
            <person name="de Groot N.N."/>
        </authorList>
    </citation>
    <scope>NUCLEOTIDE SEQUENCE [LARGE SCALE GENOMIC DNA]</scope>
    <source>
        <strain evidence="10 11">DSM 19706</strain>
    </source>
</reference>
<dbReference type="InterPro" id="IPR003439">
    <property type="entry name" value="ABC_transporter-like_ATP-bd"/>
</dbReference>
<keyword evidence="6 7" id="KW-0472">Membrane</keyword>
<dbReference type="PANTHER" id="PTHR43394:SF1">
    <property type="entry name" value="ATP-BINDING CASSETTE SUB-FAMILY B MEMBER 10, MITOCHONDRIAL"/>
    <property type="match status" value="1"/>
</dbReference>
<keyword evidence="11" id="KW-1185">Reference proteome</keyword>
<sequence>MAITAEASAALLNQIAKTFGGSVLKEQFMVGIPSGALSDFHLEKMLDNGGFSYSPQQQDISKLALPALLATSTGMIAVLKETATGFDVVTERGSETLDNAQLQALSVEHSWQINYGSAIDARGKAFHSDNQHWLVAMFKQAKPFYKALILGSLFVNLLALIIPLFTMNVYDRVVPNAAIDTLWVLAVGVFFALCFDFLLKQSRTKLTDSVGYQIDLKLSSVIYSKVLGMRLEQRPQSSGAYAKQIQEFDTVREFITSATLVALVDLPFVLLFLCLIVWLGGFMVLVPFFAIVLIISASLWMQKRLQHSVEEAAKHANQRQAHLIESLNQLPEIKQLGGQAQNQQQWETIVSHMSYWQNRSREHANFLTHSISSIQQLTTVGLICFGVFQIQQGNISMGALIAMVMISGRVAGSVSQIASIILKYQQTASALEGIEQILSTEQEQTSQLMSTEMPLTGDIELNDVNFKYQEAPAHALSNLHFNIKAGEKIGLYGPPGAGKSTLISVLAGLIQPTTGQVFYDGIEQQQWPKSVLRKSIAWIGQPVQLFFGSVLDNIVYGKEECEPVDISRAINYSGLSRFISRLNQGLETQVGEGGRNLSGGQRQSVALARTFLHKAPVLLMDEPTTAMDEISERQVISYLRQINSTLVVASHKVNVLAVCDRIITLEQGQVVSDLTAKEFFASKTSRIRSVKKKPAVKTSNENGGLNE</sequence>
<dbReference type="InterPro" id="IPR027417">
    <property type="entry name" value="P-loop_NTPase"/>
</dbReference>
<dbReference type="GO" id="GO:0016887">
    <property type="term" value="F:ATP hydrolysis activity"/>
    <property type="evidence" value="ECO:0007669"/>
    <property type="project" value="InterPro"/>
</dbReference>
<dbReference type="Gene3D" id="3.40.50.300">
    <property type="entry name" value="P-loop containing nucleotide triphosphate hydrolases"/>
    <property type="match status" value="1"/>
</dbReference>
<dbReference type="PANTHER" id="PTHR43394">
    <property type="entry name" value="ATP-DEPENDENT PERMEASE MDL1, MITOCHONDRIAL"/>
    <property type="match status" value="1"/>
</dbReference>
<keyword evidence="3" id="KW-0547">Nucleotide-binding</keyword>
<dbReference type="OrthoDB" id="9806127at2"/>
<dbReference type="InterPro" id="IPR036640">
    <property type="entry name" value="ABC1_TM_sf"/>
</dbReference>
<dbReference type="PROSITE" id="PS50893">
    <property type="entry name" value="ABC_TRANSPORTER_2"/>
    <property type="match status" value="1"/>
</dbReference>
<dbReference type="AlphaFoldDB" id="A0A1I0HD99"/>
<dbReference type="SUPFAM" id="SSF52540">
    <property type="entry name" value="P-loop containing nucleoside triphosphate hydrolases"/>
    <property type="match status" value="1"/>
</dbReference>
<dbReference type="InterPro" id="IPR039421">
    <property type="entry name" value="Type_1_exporter"/>
</dbReference>
<dbReference type="CDD" id="cd18587">
    <property type="entry name" value="ABC_6TM_LapB_like"/>
    <property type="match status" value="1"/>
</dbReference>
<evidence type="ECO:0000259" key="9">
    <source>
        <dbReference type="PROSITE" id="PS50929"/>
    </source>
</evidence>
<evidence type="ECO:0000256" key="1">
    <source>
        <dbReference type="ARBA" id="ARBA00004651"/>
    </source>
</evidence>
<keyword evidence="4 10" id="KW-0067">ATP-binding</keyword>
<dbReference type="PROSITE" id="PS50929">
    <property type="entry name" value="ABC_TM1F"/>
    <property type="match status" value="1"/>
</dbReference>
<evidence type="ECO:0000256" key="4">
    <source>
        <dbReference type="ARBA" id="ARBA00022840"/>
    </source>
</evidence>
<feature type="domain" description="ABC transporter" evidence="8">
    <location>
        <begin position="459"/>
        <end position="692"/>
    </location>
</feature>
<keyword evidence="2 7" id="KW-0812">Transmembrane</keyword>
<gene>
    <name evidence="10" type="ORF">SAMN05660429_02744</name>
</gene>
<feature type="domain" description="ABC transmembrane type-1" evidence="9">
    <location>
        <begin position="147"/>
        <end position="426"/>
    </location>
</feature>
<dbReference type="SMART" id="SM00382">
    <property type="entry name" value="AAA"/>
    <property type="match status" value="1"/>
</dbReference>
<dbReference type="NCBIfam" id="TIGR03375">
    <property type="entry name" value="type_I_sec_LssB"/>
    <property type="match status" value="1"/>
</dbReference>